<dbReference type="Gene3D" id="3.80.10.10">
    <property type="entry name" value="Ribonuclease Inhibitor"/>
    <property type="match status" value="1"/>
</dbReference>
<accession>F4Q615</accession>
<protein>
    <recommendedName>
        <fullName evidence="4">F-box domain-containing protein</fullName>
    </recommendedName>
</protein>
<dbReference type="AlphaFoldDB" id="F4Q615"/>
<dbReference type="GeneID" id="14868878"/>
<dbReference type="Proteomes" id="UP000007797">
    <property type="component" value="Unassembled WGS sequence"/>
</dbReference>
<feature type="chain" id="PRO_5003316120" description="F-box domain-containing protein" evidence="1">
    <location>
        <begin position="21"/>
        <end position="633"/>
    </location>
</feature>
<dbReference type="EMBL" id="GL883021">
    <property type="protein sequence ID" value="EGG17424.1"/>
    <property type="molecule type" value="Genomic_DNA"/>
</dbReference>
<dbReference type="InterPro" id="IPR032675">
    <property type="entry name" value="LRR_dom_sf"/>
</dbReference>
<sequence>MSLLSLSNLLLSHIITSIDSNGDIVCLLLTCKKLYSNNVRKSIQFKGIGEAIDSDKGHESTRFGATATQFKLGSFQDILENSVSDQQIILSSDNYQTGRYPEWIQQRIYAEKRNDKSGVTTALVTYNRPTPSDLETHVKSLYSIPTLEKLFIFQDEDSVDLGSISLLPSLQMLSVRSDKVHLGPHPTLKSLRLNLTTLDSLADLGLTNLVSLTELNFEWTSGFVNNVGPGLLPNSLTFLSIQVLGVPPRDTFLSLTSLVTLDIYHEKQAISQETEKPFIDLESLSNLKTLTFLDNDDPSNNTNYSIEISVPPSLKTLRFPSKSARIPSRCTMPLLEKLYVQQRSLIDGRVCLSSCNTPSLKKLTLYKCRDIIASNIFSSTLEKITICKKTDQPILGQVVFPPSLIHLTIVGDHYEPVRLPDSLVKLKHTIKTLSDALSLPQHLKKLICLKSVFPFSCSNNYPPNLETLNLTDIKGDFTIDNIPPTIKYLSITLNHTPNISNSPPIYSISSRISKINQLQQWLSVNTTHLTCDIIGVKYVAGRYNKTGAFRLDEIINHTNVRYLQLNISNTTTFQFTIQRLDKDNRNILVLETKTMQGGIITQQRKSDYDGDPIYLNFLFSYNSFDLKWSTKLE</sequence>
<organism evidence="2 3">
    <name type="scientific">Cavenderia fasciculata</name>
    <name type="common">Slime mold</name>
    <name type="synonym">Dictyostelium fasciculatum</name>
    <dbReference type="NCBI Taxonomy" id="261658"/>
    <lineage>
        <taxon>Eukaryota</taxon>
        <taxon>Amoebozoa</taxon>
        <taxon>Evosea</taxon>
        <taxon>Eumycetozoa</taxon>
        <taxon>Dictyostelia</taxon>
        <taxon>Acytosteliales</taxon>
        <taxon>Cavenderiaceae</taxon>
        <taxon>Cavenderia</taxon>
    </lineage>
</organism>
<evidence type="ECO:0000256" key="1">
    <source>
        <dbReference type="SAM" id="SignalP"/>
    </source>
</evidence>
<name>F4Q615_CACFS</name>
<proteinExistence type="predicted"/>
<feature type="signal peptide" evidence="1">
    <location>
        <begin position="1"/>
        <end position="20"/>
    </location>
</feature>
<evidence type="ECO:0000313" key="3">
    <source>
        <dbReference type="Proteomes" id="UP000007797"/>
    </source>
</evidence>
<evidence type="ECO:0000313" key="2">
    <source>
        <dbReference type="EMBL" id="EGG17424.1"/>
    </source>
</evidence>
<dbReference type="KEGG" id="dfa:DFA_08419"/>
<dbReference type="RefSeq" id="XP_004355908.1">
    <property type="nucleotide sequence ID" value="XM_004355855.1"/>
</dbReference>
<gene>
    <name evidence="2" type="ORF">DFA_08419</name>
</gene>
<keyword evidence="3" id="KW-1185">Reference proteome</keyword>
<dbReference type="OrthoDB" id="24501at2759"/>
<dbReference type="SUPFAM" id="SSF52047">
    <property type="entry name" value="RNI-like"/>
    <property type="match status" value="1"/>
</dbReference>
<evidence type="ECO:0008006" key="4">
    <source>
        <dbReference type="Google" id="ProtNLM"/>
    </source>
</evidence>
<reference evidence="3" key="1">
    <citation type="journal article" date="2011" name="Genome Res.">
        <title>Phylogeny-wide analysis of social amoeba genomes highlights ancient origins for complex intercellular communication.</title>
        <authorList>
            <person name="Heidel A.J."/>
            <person name="Lawal H.M."/>
            <person name="Felder M."/>
            <person name="Schilde C."/>
            <person name="Helps N.R."/>
            <person name="Tunggal B."/>
            <person name="Rivero F."/>
            <person name="John U."/>
            <person name="Schleicher M."/>
            <person name="Eichinger L."/>
            <person name="Platzer M."/>
            <person name="Noegel A.A."/>
            <person name="Schaap P."/>
            <person name="Gloeckner G."/>
        </authorList>
    </citation>
    <scope>NUCLEOTIDE SEQUENCE [LARGE SCALE GENOMIC DNA]</scope>
    <source>
        <strain evidence="3">SH3</strain>
    </source>
</reference>
<keyword evidence="1" id="KW-0732">Signal</keyword>